<gene>
    <name evidence="5" type="ORF">PanWU01x14_166710</name>
</gene>
<dbReference type="CDD" id="cd08958">
    <property type="entry name" value="FR_SDR_e"/>
    <property type="match status" value="1"/>
</dbReference>
<dbReference type="PANTHER" id="PTHR10366:SF563">
    <property type="entry name" value="CINNAMOYL-COA REDUCTASE 16"/>
    <property type="match status" value="1"/>
</dbReference>
<evidence type="ECO:0000256" key="1">
    <source>
        <dbReference type="ARBA" id="ARBA00022857"/>
    </source>
</evidence>
<dbReference type="Pfam" id="PF01370">
    <property type="entry name" value="Epimerase"/>
    <property type="match status" value="1"/>
</dbReference>
<sequence>ICLKNKRYITSTETPIDFVRESQKKKKMEGDQKGTVCVTGGTGYIGSWLIMRLLDHGYFVRTTIRSNPENKKDHNFLTSLPGASEKLKIFHADLNNPESFGPVIEGCIGVFHVATPIDFENKEPEETVTRRAVDGAIGILKACLDSKTVKKFVYTSSSSTVSFSGKGLEALDENVWTDVDYVKALKLVAGPYAISKTFTERAVLEFSEKHGLEVVTLILPFVVGPFICPKLPSSVKHVLDIALGQNTDFGSLSHLDMVHVDDVAEAHIFLFEHHEAKGRFNCSSITISVESASELIYTKFPQLQVPRNDSQKKAEGILVPSLLSKKLIDSGFEYKYGVEEMLYDAIKCCKEMGYL</sequence>
<keyword evidence="6" id="KW-1185">Reference proteome</keyword>
<dbReference type="EMBL" id="JXTB01000149">
    <property type="protein sequence ID" value="PON58459.1"/>
    <property type="molecule type" value="Genomic_DNA"/>
</dbReference>
<feature type="non-terminal residue" evidence="5">
    <location>
        <position position="1"/>
    </location>
</feature>
<dbReference type="FunFam" id="3.40.50.720:FF:000085">
    <property type="entry name" value="Dihydroflavonol reductase"/>
    <property type="match status" value="1"/>
</dbReference>
<comment type="similarity">
    <text evidence="3">Belongs to the NAD(P)-dependent epimerase/dehydratase family. Dihydroflavonol-4-reductase subfamily.</text>
</comment>
<dbReference type="InterPro" id="IPR050425">
    <property type="entry name" value="NAD(P)_dehydrat-like"/>
</dbReference>
<reference evidence="6" key="1">
    <citation type="submission" date="2016-06" db="EMBL/GenBank/DDBJ databases">
        <title>Parallel loss of symbiosis genes in relatives of nitrogen-fixing non-legume Parasponia.</title>
        <authorList>
            <person name="Van Velzen R."/>
            <person name="Holmer R."/>
            <person name="Bu F."/>
            <person name="Rutten L."/>
            <person name="Van Zeijl A."/>
            <person name="Liu W."/>
            <person name="Santuari L."/>
            <person name="Cao Q."/>
            <person name="Sharma T."/>
            <person name="Shen D."/>
            <person name="Roswanjaya Y."/>
            <person name="Wardhani T."/>
            <person name="Kalhor M.S."/>
            <person name="Jansen J."/>
            <person name="Van den Hoogen J."/>
            <person name="Gungor B."/>
            <person name="Hartog M."/>
            <person name="Hontelez J."/>
            <person name="Verver J."/>
            <person name="Yang W.-C."/>
            <person name="Schijlen E."/>
            <person name="Repin R."/>
            <person name="Schilthuizen M."/>
            <person name="Schranz E."/>
            <person name="Heidstra R."/>
            <person name="Miyata K."/>
            <person name="Fedorova E."/>
            <person name="Kohlen W."/>
            <person name="Bisseling T."/>
            <person name="Smit S."/>
            <person name="Geurts R."/>
        </authorList>
    </citation>
    <scope>NUCLEOTIDE SEQUENCE [LARGE SCALE GENOMIC DNA]</scope>
    <source>
        <strain evidence="6">cv. WU1-14</strain>
    </source>
</reference>
<dbReference type="GO" id="GO:0016616">
    <property type="term" value="F:oxidoreductase activity, acting on the CH-OH group of donors, NAD or NADP as acceptor"/>
    <property type="evidence" value="ECO:0007669"/>
    <property type="project" value="TreeGrafter"/>
</dbReference>
<proteinExistence type="inferred from homology"/>
<comment type="caution">
    <text evidence="5">The sequence shown here is derived from an EMBL/GenBank/DDBJ whole genome shotgun (WGS) entry which is preliminary data.</text>
</comment>
<protein>
    <submittedName>
        <fullName evidence="5">NAD(P)-binding domain containing protein</fullName>
    </submittedName>
</protein>
<dbReference type="Proteomes" id="UP000237105">
    <property type="component" value="Unassembled WGS sequence"/>
</dbReference>
<evidence type="ECO:0000256" key="2">
    <source>
        <dbReference type="ARBA" id="ARBA00023002"/>
    </source>
</evidence>
<dbReference type="STRING" id="3476.A0A2P5CBM4"/>
<evidence type="ECO:0000259" key="4">
    <source>
        <dbReference type="Pfam" id="PF01370"/>
    </source>
</evidence>
<dbReference type="Gene3D" id="3.40.50.720">
    <property type="entry name" value="NAD(P)-binding Rossmann-like Domain"/>
    <property type="match status" value="1"/>
</dbReference>
<accession>A0A2P5CBM4</accession>
<evidence type="ECO:0000313" key="6">
    <source>
        <dbReference type="Proteomes" id="UP000237105"/>
    </source>
</evidence>
<evidence type="ECO:0000256" key="3">
    <source>
        <dbReference type="ARBA" id="ARBA00023445"/>
    </source>
</evidence>
<dbReference type="PANTHER" id="PTHR10366">
    <property type="entry name" value="NAD DEPENDENT EPIMERASE/DEHYDRATASE"/>
    <property type="match status" value="1"/>
</dbReference>
<dbReference type="InterPro" id="IPR036291">
    <property type="entry name" value="NAD(P)-bd_dom_sf"/>
</dbReference>
<dbReference type="InterPro" id="IPR001509">
    <property type="entry name" value="Epimerase_deHydtase"/>
</dbReference>
<feature type="domain" description="NAD-dependent epimerase/dehydratase" evidence="4">
    <location>
        <begin position="36"/>
        <end position="281"/>
    </location>
</feature>
<dbReference type="SUPFAM" id="SSF51735">
    <property type="entry name" value="NAD(P)-binding Rossmann-fold domains"/>
    <property type="match status" value="1"/>
</dbReference>
<dbReference type="OrthoDB" id="2735536at2759"/>
<keyword evidence="2" id="KW-0560">Oxidoreductase</keyword>
<dbReference type="AlphaFoldDB" id="A0A2P5CBM4"/>
<keyword evidence="1" id="KW-0521">NADP</keyword>
<evidence type="ECO:0000313" key="5">
    <source>
        <dbReference type="EMBL" id="PON58459.1"/>
    </source>
</evidence>
<organism evidence="5 6">
    <name type="scientific">Parasponia andersonii</name>
    <name type="common">Sponia andersonii</name>
    <dbReference type="NCBI Taxonomy" id="3476"/>
    <lineage>
        <taxon>Eukaryota</taxon>
        <taxon>Viridiplantae</taxon>
        <taxon>Streptophyta</taxon>
        <taxon>Embryophyta</taxon>
        <taxon>Tracheophyta</taxon>
        <taxon>Spermatophyta</taxon>
        <taxon>Magnoliopsida</taxon>
        <taxon>eudicotyledons</taxon>
        <taxon>Gunneridae</taxon>
        <taxon>Pentapetalae</taxon>
        <taxon>rosids</taxon>
        <taxon>fabids</taxon>
        <taxon>Rosales</taxon>
        <taxon>Cannabaceae</taxon>
        <taxon>Parasponia</taxon>
    </lineage>
</organism>
<name>A0A2P5CBM4_PARAD</name>